<dbReference type="AlphaFoldDB" id="A0A4D6H5S8"/>
<evidence type="ECO:0000313" key="3">
    <source>
        <dbReference type="EMBL" id="QCC48961.1"/>
    </source>
</evidence>
<gene>
    <name evidence="3" type="ORF">DV707_11985</name>
</gene>
<feature type="transmembrane region" description="Helical" evidence="1">
    <location>
        <begin position="58"/>
        <end position="76"/>
    </location>
</feature>
<evidence type="ECO:0000259" key="2">
    <source>
        <dbReference type="Pfam" id="PF26223"/>
    </source>
</evidence>
<keyword evidence="1" id="KW-0812">Transmembrane</keyword>
<keyword evidence="1" id="KW-0472">Membrane</keyword>
<protein>
    <recommendedName>
        <fullName evidence="2">DUF8049 domain-containing protein</fullName>
    </recommendedName>
</protein>
<dbReference type="KEGG" id="hlm:DV707_11985"/>
<accession>A0A4D6H5S8</accession>
<organism evidence="3 4">
    <name type="scientific">Halobellus limi</name>
    <dbReference type="NCBI Taxonomy" id="699433"/>
    <lineage>
        <taxon>Archaea</taxon>
        <taxon>Methanobacteriati</taxon>
        <taxon>Methanobacteriota</taxon>
        <taxon>Stenosarchaea group</taxon>
        <taxon>Halobacteria</taxon>
        <taxon>Halobacteriales</taxon>
        <taxon>Haloferacaceae</taxon>
        <taxon>Halobellus</taxon>
    </lineage>
</organism>
<dbReference type="EMBL" id="CP031311">
    <property type="protein sequence ID" value="QCC48961.1"/>
    <property type="molecule type" value="Genomic_DNA"/>
</dbReference>
<sequence length="77" mass="8327">MRVAVVAAACTVGLTLLLQYGLGREVALAWRLLPLAPYFLSLFTKRLELGGLDTPRNWSLLTVAVTLATFGYVGFVA</sequence>
<evidence type="ECO:0000313" key="4">
    <source>
        <dbReference type="Proteomes" id="UP000296733"/>
    </source>
</evidence>
<dbReference type="Pfam" id="PF26223">
    <property type="entry name" value="DUF8049"/>
    <property type="match status" value="1"/>
</dbReference>
<evidence type="ECO:0000256" key="1">
    <source>
        <dbReference type="SAM" id="Phobius"/>
    </source>
</evidence>
<feature type="domain" description="DUF8049" evidence="2">
    <location>
        <begin position="2"/>
        <end position="73"/>
    </location>
</feature>
<dbReference type="Proteomes" id="UP000296733">
    <property type="component" value="Chromosome"/>
</dbReference>
<name>A0A4D6H5S8_9EURY</name>
<keyword evidence="1" id="KW-1133">Transmembrane helix</keyword>
<proteinExistence type="predicted"/>
<dbReference type="InterPro" id="IPR058362">
    <property type="entry name" value="DUF8049"/>
</dbReference>
<dbReference type="OrthoDB" id="287408at2157"/>
<reference evidence="3 4" key="1">
    <citation type="journal article" date="2019" name="Nat. Commun.">
        <title>A new type of DNA phosphorothioation-based antiviral system in archaea.</title>
        <authorList>
            <person name="Xiong L."/>
            <person name="Liu S."/>
            <person name="Chen S."/>
            <person name="Xiao Y."/>
            <person name="Zhu B."/>
            <person name="Gao Y."/>
            <person name="Zhang Y."/>
            <person name="Chen B."/>
            <person name="Luo J."/>
            <person name="Deng Z."/>
            <person name="Chen X."/>
            <person name="Wang L."/>
            <person name="Chen S."/>
        </authorList>
    </citation>
    <scope>NUCLEOTIDE SEQUENCE [LARGE SCALE GENOMIC DNA]</scope>
    <source>
        <strain evidence="3 4">CGMCC 1.10331</strain>
    </source>
</reference>